<protein>
    <recommendedName>
        <fullName evidence="4">Putative lipoate-protein ligase A</fullName>
    </recommendedName>
</protein>
<dbReference type="Gene3D" id="3.30.390.50">
    <property type="entry name" value="CO dehydrogenase flavoprotein, C-terminal domain"/>
    <property type="match status" value="1"/>
</dbReference>
<evidence type="ECO:0000256" key="4">
    <source>
        <dbReference type="ARBA" id="ARBA00015925"/>
    </source>
</evidence>
<evidence type="ECO:0000256" key="3">
    <source>
        <dbReference type="ARBA" id="ARBA00008242"/>
    </source>
</evidence>
<dbReference type="PANTHER" id="PTHR12561:SF3">
    <property type="entry name" value="LIPOYLTRANSFERASE 1, MITOCHONDRIAL"/>
    <property type="match status" value="1"/>
</dbReference>
<proteinExistence type="inferred from homology"/>
<comment type="similarity">
    <text evidence="3">Belongs to the LplA family.</text>
</comment>
<dbReference type="Pfam" id="PF21948">
    <property type="entry name" value="LplA-B_cat"/>
    <property type="match status" value="2"/>
</dbReference>
<dbReference type="PROSITE" id="PS51733">
    <property type="entry name" value="BPL_LPL_CATALYTIC"/>
    <property type="match status" value="1"/>
</dbReference>
<dbReference type="SUPFAM" id="SSF55681">
    <property type="entry name" value="Class II aaRS and biotin synthetases"/>
    <property type="match status" value="1"/>
</dbReference>
<evidence type="ECO:0000259" key="5">
    <source>
        <dbReference type="PROSITE" id="PS51733"/>
    </source>
</evidence>
<dbReference type="UniPathway" id="UPA00537">
    <property type="reaction ID" value="UER00595"/>
</dbReference>
<sequence length="427" mass="48371">MIVINPEESERAEQPAGTSDAAFITTMDHFSTTPIISKTAPTPSHSIYLSTPTNPYFNLSFEDWLFRHALSEKPLLLLYRDDPCVVIGRNQNPWKEVNFVALNEQRIPWIRRRSGGGTVYHDLGNTNFSVHLPRASFDRHMTAQVVLRAVQSMGIPAYVNERNDLCVGEDKICLRFLSFLECRLTWFLSLLLPLHFHLLIAIRFVLLPVSGSAYKIVNKRAYHHGTMLISTKLNTLGEVLKPGKDKDAMETKGVASVRSPVRNLQQSYEEVTHDRFVQAVAKVFREEYGVDSEGTGEIQVIGEERYRDVEYIQKGMNELKSWEWAYGQTPEFTYTIQKDFDWGIVRAKIRSKHGIILDCDCSVDHSLSFDDMSLRPGNVSDANTQNEMEKISTLFRGRKYGVSGPRVEGSGGGTASELVCWLEKVVS</sequence>
<reference evidence="6 7" key="1">
    <citation type="journal article" date="2020" name="ISME J.">
        <title>Uncovering the hidden diversity of litter-decomposition mechanisms in mushroom-forming fungi.</title>
        <authorList>
            <person name="Floudas D."/>
            <person name="Bentzer J."/>
            <person name="Ahren D."/>
            <person name="Johansson T."/>
            <person name="Persson P."/>
            <person name="Tunlid A."/>
        </authorList>
    </citation>
    <scope>NUCLEOTIDE SEQUENCE [LARGE SCALE GENOMIC DNA]</scope>
    <source>
        <strain evidence="6 7">CBS 406.79</strain>
    </source>
</reference>
<organism evidence="6 7">
    <name type="scientific">Collybiopsis confluens</name>
    <dbReference type="NCBI Taxonomy" id="2823264"/>
    <lineage>
        <taxon>Eukaryota</taxon>
        <taxon>Fungi</taxon>
        <taxon>Dikarya</taxon>
        <taxon>Basidiomycota</taxon>
        <taxon>Agaricomycotina</taxon>
        <taxon>Agaricomycetes</taxon>
        <taxon>Agaricomycetidae</taxon>
        <taxon>Agaricales</taxon>
        <taxon>Marasmiineae</taxon>
        <taxon>Omphalotaceae</taxon>
        <taxon>Collybiopsis</taxon>
    </lineage>
</organism>
<gene>
    <name evidence="6" type="ORF">D9757_001081</name>
</gene>
<dbReference type="EMBL" id="JAACJN010000003">
    <property type="protein sequence ID" value="KAF5392943.1"/>
    <property type="molecule type" value="Genomic_DNA"/>
</dbReference>
<comment type="function">
    <text evidence="1">Catalyzes both the ATP-dependent activation of exogenously supplied lipoate to lipoyl-AMP and the transfer of the activated lipoyl onto the lipoyl domains of lipoate-dependent enzymes.</text>
</comment>
<keyword evidence="7" id="KW-1185">Reference proteome</keyword>
<feature type="domain" description="BPL/LPL catalytic" evidence="5">
    <location>
        <begin position="70"/>
        <end position="276"/>
    </location>
</feature>
<accession>A0A8H5I0L3</accession>
<dbReference type="GO" id="GO:0009249">
    <property type="term" value="P:protein lipoylation"/>
    <property type="evidence" value="ECO:0007669"/>
    <property type="project" value="InterPro"/>
</dbReference>
<evidence type="ECO:0000313" key="7">
    <source>
        <dbReference type="Proteomes" id="UP000518752"/>
    </source>
</evidence>
<evidence type="ECO:0000256" key="1">
    <source>
        <dbReference type="ARBA" id="ARBA00003253"/>
    </source>
</evidence>
<dbReference type="InterPro" id="IPR004562">
    <property type="entry name" value="LipoylTrfase_LipoateP_Ligase"/>
</dbReference>
<comment type="caution">
    <text evidence="6">The sequence shown here is derived from an EMBL/GenBank/DDBJ whole genome shotgun (WGS) entry which is preliminary data.</text>
</comment>
<dbReference type="AlphaFoldDB" id="A0A8H5I0L3"/>
<dbReference type="OrthoDB" id="201621at2759"/>
<dbReference type="Gene3D" id="3.30.930.10">
    <property type="entry name" value="Bira Bifunctional Protein, Domain 2"/>
    <property type="match status" value="1"/>
</dbReference>
<comment type="pathway">
    <text evidence="2">Protein modification; protein lipoylation via exogenous pathway; protein N(6)-(lipoyl)lysine from lipoate: step 2/2.</text>
</comment>
<evidence type="ECO:0000313" key="6">
    <source>
        <dbReference type="EMBL" id="KAF5392943.1"/>
    </source>
</evidence>
<name>A0A8H5I0L3_9AGAR</name>
<dbReference type="GO" id="GO:0017118">
    <property type="term" value="F:lipoyltransferase activity"/>
    <property type="evidence" value="ECO:0007669"/>
    <property type="project" value="TreeGrafter"/>
</dbReference>
<dbReference type="Proteomes" id="UP000518752">
    <property type="component" value="Unassembled WGS sequence"/>
</dbReference>
<dbReference type="PANTHER" id="PTHR12561">
    <property type="entry name" value="LIPOATE-PROTEIN LIGASE"/>
    <property type="match status" value="1"/>
</dbReference>
<dbReference type="GO" id="GO:0005739">
    <property type="term" value="C:mitochondrion"/>
    <property type="evidence" value="ECO:0007669"/>
    <property type="project" value="TreeGrafter"/>
</dbReference>
<evidence type="ECO:0000256" key="2">
    <source>
        <dbReference type="ARBA" id="ARBA00005085"/>
    </source>
</evidence>
<dbReference type="CDD" id="cd16443">
    <property type="entry name" value="LplA"/>
    <property type="match status" value="1"/>
</dbReference>
<dbReference type="InterPro" id="IPR004143">
    <property type="entry name" value="BPL_LPL_catalytic"/>
</dbReference>
<dbReference type="InterPro" id="IPR045864">
    <property type="entry name" value="aa-tRNA-synth_II/BPL/LPL"/>
</dbReference>